<dbReference type="PANTHER" id="PTHR42878:SF7">
    <property type="entry name" value="SENSOR HISTIDINE KINASE GLRK"/>
    <property type="match status" value="1"/>
</dbReference>
<dbReference type="InterPro" id="IPR036890">
    <property type="entry name" value="HATPase_C_sf"/>
</dbReference>
<comment type="catalytic activity">
    <reaction evidence="1">
        <text>ATP + protein L-histidine = ADP + protein N-phospho-L-histidine.</text>
        <dbReference type="EC" id="2.7.13.3"/>
    </reaction>
</comment>
<dbReference type="PROSITE" id="PS50109">
    <property type="entry name" value="HIS_KIN"/>
    <property type="match status" value="1"/>
</dbReference>
<sequence>MAGTIYTDGGRTGTDTSGISEADLLRQEIERYRSVFESASMIVGHELVKPLTSISGYVELLEDRFAAFTDSDAKRYFIRLRESIGQLEELVESFVQLLRFNRVGDQAGVLQSVDLRALVEKLRPGDGRDRSRFRNAVDPAMPPLLLRRKHIEVVLDNLISNALKHSGGDAPVTVDAEVIRERRGNAAENVLIVNVTDAGVGIPESEIEEIFNPFYRGSSEKRSGGLGLGLALVKNIMDIMGGEVRVSSAPGAGTKVTIGVPLSGDDRPGGSRSKEHRDGS</sequence>
<name>A0A7V2AVM1_UNCEI</name>
<dbReference type="CDD" id="cd00075">
    <property type="entry name" value="HATPase"/>
    <property type="match status" value="1"/>
</dbReference>
<comment type="caution">
    <text evidence="11">The sequence shown here is derived from an EMBL/GenBank/DDBJ whole genome shotgun (WGS) entry which is preliminary data.</text>
</comment>
<dbReference type="Gene3D" id="3.30.565.10">
    <property type="entry name" value="Histidine kinase-like ATPase, C-terminal domain"/>
    <property type="match status" value="1"/>
</dbReference>
<dbReference type="SMART" id="SM00388">
    <property type="entry name" value="HisKA"/>
    <property type="match status" value="1"/>
</dbReference>
<dbReference type="Proteomes" id="UP000886069">
    <property type="component" value="Unassembled WGS sequence"/>
</dbReference>
<dbReference type="GO" id="GO:0000156">
    <property type="term" value="F:phosphorelay response regulator activity"/>
    <property type="evidence" value="ECO:0007669"/>
    <property type="project" value="TreeGrafter"/>
</dbReference>
<dbReference type="EC" id="2.7.13.3" evidence="2"/>
<gene>
    <name evidence="11" type="ORF">ENO08_06465</name>
</gene>
<keyword evidence="8" id="KW-0902">Two-component regulatory system</keyword>
<keyword evidence="5" id="KW-0547">Nucleotide-binding</keyword>
<dbReference type="InterPro" id="IPR005467">
    <property type="entry name" value="His_kinase_dom"/>
</dbReference>
<reference evidence="11" key="1">
    <citation type="journal article" date="2020" name="mSystems">
        <title>Genome- and Community-Level Interaction Insights into Carbon Utilization and Element Cycling Functions of Hydrothermarchaeota in Hydrothermal Sediment.</title>
        <authorList>
            <person name="Zhou Z."/>
            <person name="Liu Y."/>
            <person name="Xu W."/>
            <person name="Pan J."/>
            <person name="Luo Z.H."/>
            <person name="Li M."/>
        </authorList>
    </citation>
    <scope>NUCLEOTIDE SEQUENCE [LARGE SCALE GENOMIC DNA]</scope>
    <source>
        <strain evidence="11">SpSt-1233</strain>
    </source>
</reference>
<keyword evidence="7" id="KW-0067">ATP-binding</keyword>
<dbReference type="SUPFAM" id="SSF47384">
    <property type="entry name" value="Homodimeric domain of signal transducing histidine kinase"/>
    <property type="match status" value="1"/>
</dbReference>
<evidence type="ECO:0000256" key="8">
    <source>
        <dbReference type="ARBA" id="ARBA00023012"/>
    </source>
</evidence>
<keyword evidence="3" id="KW-0597">Phosphoprotein</keyword>
<dbReference type="GO" id="GO:0007234">
    <property type="term" value="P:osmosensory signaling via phosphorelay pathway"/>
    <property type="evidence" value="ECO:0007669"/>
    <property type="project" value="TreeGrafter"/>
</dbReference>
<dbReference type="InterPro" id="IPR036097">
    <property type="entry name" value="HisK_dim/P_sf"/>
</dbReference>
<dbReference type="Gene3D" id="1.10.287.130">
    <property type="match status" value="1"/>
</dbReference>
<dbReference type="AlphaFoldDB" id="A0A7V2AVM1"/>
<feature type="domain" description="Histidine kinase" evidence="10">
    <location>
        <begin position="42"/>
        <end position="264"/>
    </location>
</feature>
<dbReference type="Pfam" id="PF00512">
    <property type="entry name" value="HisKA"/>
    <property type="match status" value="1"/>
</dbReference>
<dbReference type="InterPro" id="IPR003594">
    <property type="entry name" value="HATPase_dom"/>
</dbReference>
<dbReference type="GO" id="GO:0005524">
    <property type="term" value="F:ATP binding"/>
    <property type="evidence" value="ECO:0007669"/>
    <property type="project" value="UniProtKB-KW"/>
</dbReference>
<evidence type="ECO:0000256" key="3">
    <source>
        <dbReference type="ARBA" id="ARBA00022553"/>
    </source>
</evidence>
<proteinExistence type="predicted"/>
<feature type="compositionally biased region" description="Basic and acidic residues" evidence="9">
    <location>
        <begin position="264"/>
        <end position="280"/>
    </location>
</feature>
<dbReference type="InterPro" id="IPR050351">
    <property type="entry name" value="BphY/WalK/GraS-like"/>
</dbReference>
<evidence type="ECO:0000256" key="1">
    <source>
        <dbReference type="ARBA" id="ARBA00000085"/>
    </source>
</evidence>
<dbReference type="SMART" id="SM00387">
    <property type="entry name" value="HATPase_c"/>
    <property type="match status" value="1"/>
</dbReference>
<evidence type="ECO:0000313" key="11">
    <source>
        <dbReference type="EMBL" id="HER44085.1"/>
    </source>
</evidence>
<evidence type="ECO:0000256" key="9">
    <source>
        <dbReference type="SAM" id="MobiDB-lite"/>
    </source>
</evidence>
<evidence type="ECO:0000259" key="10">
    <source>
        <dbReference type="PROSITE" id="PS50109"/>
    </source>
</evidence>
<keyword evidence="4" id="KW-0808">Transferase</keyword>
<evidence type="ECO:0000256" key="5">
    <source>
        <dbReference type="ARBA" id="ARBA00022741"/>
    </source>
</evidence>
<dbReference type="InterPro" id="IPR003661">
    <property type="entry name" value="HisK_dim/P_dom"/>
</dbReference>
<dbReference type="EMBL" id="DSEC01000460">
    <property type="protein sequence ID" value="HER44085.1"/>
    <property type="molecule type" value="Genomic_DNA"/>
</dbReference>
<evidence type="ECO:0000256" key="7">
    <source>
        <dbReference type="ARBA" id="ARBA00022840"/>
    </source>
</evidence>
<dbReference type="CDD" id="cd00082">
    <property type="entry name" value="HisKA"/>
    <property type="match status" value="1"/>
</dbReference>
<dbReference type="PRINTS" id="PR00344">
    <property type="entry name" value="BCTRLSENSOR"/>
</dbReference>
<dbReference type="SUPFAM" id="SSF55874">
    <property type="entry name" value="ATPase domain of HSP90 chaperone/DNA topoisomerase II/histidine kinase"/>
    <property type="match status" value="1"/>
</dbReference>
<organism evidence="11">
    <name type="scientific">Eiseniibacteriota bacterium</name>
    <dbReference type="NCBI Taxonomy" id="2212470"/>
    <lineage>
        <taxon>Bacteria</taxon>
        <taxon>Candidatus Eiseniibacteriota</taxon>
    </lineage>
</organism>
<keyword evidence="6 11" id="KW-0418">Kinase</keyword>
<evidence type="ECO:0000256" key="6">
    <source>
        <dbReference type="ARBA" id="ARBA00022777"/>
    </source>
</evidence>
<feature type="region of interest" description="Disordered" evidence="9">
    <location>
        <begin position="255"/>
        <end position="280"/>
    </location>
</feature>
<evidence type="ECO:0000256" key="2">
    <source>
        <dbReference type="ARBA" id="ARBA00012438"/>
    </source>
</evidence>
<accession>A0A7V2AVM1</accession>
<dbReference type="GO" id="GO:0000155">
    <property type="term" value="F:phosphorelay sensor kinase activity"/>
    <property type="evidence" value="ECO:0007669"/>
    <property type="project" value="InterPro"/>
</dbReference>
<protein>
    <recommendedName>
        <fullName evidence="2">histidine kinase</fullName>
        <ecNumber evidence="2">2.7.13.3</ecNumber>
    </recommendedName>
</protein>
<dbReference type="GO" id="GO:0030295">
    <property type="term" value="F:protein kinase activator activity"/>
    <property type="evidence" value="ECO:0007669"/>
    <property type="project" value="TreeGrafter"/>
</dbReference>
<dbReference type="InterPro" id="IPR004358">
    <property type="entry name" value="Sig_transdc_His_kin-like_C"/>
</dbReference>
<dbReference type="PANTHER" id="PTHR42878">
    <property type="entry name" value="TWO-COMPONENT HISTIDINE KINASE"/>
    <property type="match status" value="1"/>
</dbReference>
<evidence type="ECO:0000256" key="4">
    <source>
        <dbReference type="ARBA" id="ARBA00022679"/>
    </source>
</evidence>
<dbReference type="Pfam" id="PF02518">
    <property type="entry name" value="HATPase_c"/>
    <property type="match status" value="1"/>
</dbReference>